<dbReference type="EMBL" id="CABVJE010000002">
    <property type="protein sequence ID" value="VVP79379.1"/>
    <property type="molecule type" value="Genomic_DNA"/>
</dbReference>
<evidence type="ECO:0000313" key="2">
    <source>
        <dbReference type="Proteomes" id="UP000327191"/>
    </source>
</evidence>
<dbReference type="SUPFAM" id="SSF55486">
    <property type="entry name" value="Metalloproteases ('zincins'), catalytic domain"/>
    <property type="match status" value="1"/>
</dbReference>
<evidence type="ECO:0000313" key="1">
    <source>
        <dbReference type="EMBL" id="VVP79379.1"/>
    </source>
</evidence>
<name>A0A5E7RZF1_PSEFL</name>
<dbReference type="Gene3D" id="3.40.390.10">
    <property type="entry name" value="Collagenase (Catalytic Domain)"/>
    <property type="match status" value="1"/>
</dbReference>
<dbReference type="AlphaFoldDB" id="A0A5E7RZF1"/>
<sequence length="185" mass="20965">MPKRQIMLTVFVHEDLTGYNEDKLYLDHFDWIADTIARISARTMDVTFVPPSDAPFISNLDYKTEDLANLLNTLQDKILEYVESLQPDDYLHKFLLLTRDDINDKTLGVAYAPGIAGVASTTYKVTAAHEIGHMFNANHEDAEESVSTYYGPAKSTMYATADGPIAFRFSKTNEENIRRYLNQAD</sequence>
<reference evidence="1 2" key="1">
    <citation type="submission" date="2019-09" db="EMBL/GenBank/DDBJ databases">
        <authorList>
            <person name="Chandra G."/>
            <person name="Truman W A."/>
        </authorList>
    </citation>
    <scope>NUCLEOTIDE SEQUENCE [LARGE SCALE GENOMIC DNA]</scope>
    <source>
        <strain evidence="1">PS938</strain>
    </source>
</reference>
<gene>
    <name evidence="1" type="ORF">PS938_00527</name>
</gene>
<dbReference type="RefSeq" id="WP_095943428.1">
    <property type="nucleotide sequence ID" value="NZ_CABVJE010000002.1"/>
</dbReference>
<proteinExistence type="predicted"/>
<protein>
    <recommendedName>
        <fullName evidence="3">Peptidase M12B domain-containing protein</fullName>
    </recommendedName>
</protein>
<evidence type="ECO:0008006" key="3">
    <source>
        <dbReference type="Google" id="ProtNLM"/>
    </source>
</evidence>
<dbReference type="Proteomes" id="UP000327191">
    <property type="component" value="Unassembled WGS sequence"/>
</dbReference>
<dbReference type="InterPro" id="IPR024079">
    <property type="entry name" value="MetalloPept_cat_dom_sf"/>
</dbReference>
<accession>A0A5E7RZF1</accession>
<dbReference type="GO" id="GO:0008237">
    <property type="term" value="F:metallopeptidase activity"/>
    <property type="evidence" value="ECO:0007669"/>
    <property type="project" value="InterPro"/>
</dbReference>
<organism evidence="1 2">
    <name type="scientific">Pseudomonas fluorescens</name>
    <dbReference type="NCBI Taxonomy" id="294"/>
    <lineage>
        <taxon>Bacteria</taxon>
        <taxon>Pseudomonadati</taxon>
        <taxon>Pseudomonadota</taxon>
        <taxon>Gammaproteobacteria</taxon>
        <taxon>Pseudomonadales</taxon>
        <taxon>Pseudomonadaceae</taxon>
        <taxon>Pseudomonas</taxon>
    </lineage>
</organism>
<dbReference type="OrthoDB" id="5951339at2"/>
<dbReference type="Pfam" id="PF13583">
    <property type="entry name" value="Reprolysin_4"/>
    <property type="match status" value="1"/>
</dbReference>